<reference evidence="8 9" key="1">
    <citation type="journal article" date="2021" name="Elife">
        <title>Chloroplast acquisition without the gene transfer in kleptoplastic sea slugs, Plakobranchus ocellatus.</title>
        <authorList>
            <person name="Maeda T."/>
            <person name="Takahashi S."/>
            <person name="Yoshida T."/>
            <person name="Shimamura S."/>
            <person name="Takaki Y."/>
            <person name="Nagai Y."/>
            <person name="Toyoda A."/>
            <person name="Suzuki Y."/>
            <person name="Arimoto A."/>
            <person name="Ishii H."/>
            <person name="Satoh N."/>
            <person name="Nishiyama T."/>
            <person name="Hasebe M."/>
            <person name="Maruyama T."/>
            <person name="Minagawa J."/>
            <person name="Obokata J."/>
            <person name="Shigenobu S."/>
        </authorList>
    </citation>
    <scope>NUCLEOTIDE SEQUENCE [LARGE SCALE GENOMIC DNA]</scope>
</reference>
<feature type="domain" description="SH3" evidence="6">
    <location>
        <begin position="1033"/>
        <end position="1101"/>
    </location>
</feature>
<feature type="compositionally biased region" description="Polar residues" evidence="5">
    <location>
        <begin position="847"/>
        <end position="857"/>
    </location>
</feature>
<dbReference type="Pfam" id="PF07653">
    <property type="entry name" value="SH3_2"/>
    <property type="match status" value="3"/>
</dbReference>
<dbReference type="CDD" id="cd12014">
    <property type="entry name" value="SH3_RIM-BP_1"/>
    <property type="match status" value="1"/>
</dbReference>
<proteinExistence type="inferred from homology"/>
<feature type="region of interest" description="Disordered" evidence="5">
    <location>
        <begin position="1207"/>
        <end position="1329"/>
    </location>
</feature>
<keyword evidence="3" id="KW-0677">Repeat</keyword>
<evidence type="ECO:0000259" key="6">
    <source>
        <dbReference type="PROSITE" id="PS50002"/>
    </source>
</evidence>
<dbReference type="InterPro" id="IPR036028">
    <property type="entry name" value="SH3-like_dom_sf"/>
</dbReference>
<feature type="region of interest" description="Disordered" evidence="5">
    <location>
        <begin position="1"/>
        <end position="28"/>
    </location>
</feature>
<dbReference type="InterPro" id="IPR035753">
    <property type="entry name" value="RIM-BP_SH3_2"/>
</dbReference>
<dbReference type="InterPro" id="IPR036116">
    <property type="entry name" value="FN3_sf"/>
</dbReference>
<dbReference type="SUPFAM" id="SSF50044">
    <property type="entry name" value="SH3-domain"/>
    <property type="match status" value="3"/>
</dbReference>
<dbReference type="InterPro" id="IPR040325">
    <property type="entry name" value="RIMBP1/2/3"/>
</dbReference>
<dbReference type="PANTHER" id="PTHR14234">
    <property type="entry name" value="RIM BINDING PROTEIN-RELATED"/>
    <property type="match status" value="1"/>
</dbReference>
<evidence type="ECO:0000256" key="3">
    <source>
        <dbReference type="ARBA" id="ARBA00022737"/>
    </source>
</evidence>
<dbReference type="InterPro" id="IPR057884">
    <property type="entry name" value="FN3_RIM-BP1/2/3"/>
</dbReference>
<dbReference type="InterPro" id="IPR035755">
    <property type="entry name" value="RIM-BP_SH3_3"/>
</dbReference>
<dbReference type="Gene3D" id="2.60.40.10">
    <property type="entry name" value="Immunoglobulins"/>
    <property type="match status" value="3"/>
</dbReference>
<dbReference type="InterPro" id="IPR003961">
    <property type="entry name" value="FN3_dom"/>
</dbReference>
<feature type="compositionally biased region" description="Basic and acidic residues" evidence="5">
    <location>
        <begin position="828"/>
        <end position="844"/>
    </location>
</feature>
<feature type="domain" description="Fibronectin type-III" evidence="7">
    <location>
        <begin position="430"/>
        <end position="522"/>
    </location>
</feature>
<dbReference type="SUPFAM" id="SSF49265">
    <property type="entry name" value="Fibronectin type III"/>
    <property type="match status" value="2"/>
</dbReference>
<dbReference type="Pfam" id="PF25523">
    <property type="entry name" value="Ig_RIMBP2"/>
    <property type="match status" value="2"/>
</dbReference>
<dbReference type="SMART" id="SM00326">
    <property type="entry name" value="SH3"/>
    <property type="match status" value="3"/>
</dbReference>
<organism evidence="8 9">
    <name type="scientific">Plakobranchus ocellatus</name>
    <dbReference type="NCBI Taxonomy" id="259542"/>
    <lineage>
        <taxon>Eukaryota</taxon>
        <taxon>Metazoa</taxon>
        <taxon>Spiralia</taxon>
        <taxon>Lophotrochozoa</taxon>
        <taxon>Mollusca</taxon>
        <taxon>Gastropoda</taxon>
        <taxon>Heterobranchia</taxon>
        <taxon>Euthyneura</taxon>
        <taxon>Panpulmonata</taxon>
        <taxon>Sacoglossa</taxon>
        <taxon>Placobranchoidea</taxon>
        <taxon>Plakobranchidae</taxon>
        <taxon>Plakobranchus</taxon>
    </lineage>
</organism>
<dbReference type="EMBL" id="BLXT01000427">
    <property type="protein sequence ID" value="GFN76845.1"/>
    <property type="molecule type" value="Genomic_DNA"/>
</dbReference>
<sequence>MGACFSKGKSGRHGRKTEDSGPKAHPMPSVVYQQIPEVTEECNALKLSLASAQKEREAAQQEVTQLNIRVHSLENLVRDLQESAERTSVLDDERRNILAQLQERQAQIEQLQKTKTDAESGHVHTVSALTLQVKELEERRKQEEERRREEEERREELAKEVERLKKEAEERQKAVEEAEKLREELAAKKLEAATAIAVAKTQSALQASVRVKGADADDGRRLDVREAMDRKIVNQNERVPGSESLLTSWAQKGPIQVYIAKYNYDPFTLSPNENPEMELPLTAGDYVLVVGDMDEDGFYEGELIDGRQGLVPSNFIEMVEEEDLVEFHAALMQAGHGDYSNTSNLSNISTASNNNSFTAAAISNNNNDAGYHPSHHRQDKAEINNGEMLDDQEESSSDLEDIAELDEDNASVNSRILANGGATSNNLPPCPRGLSLDRALTSSLLVSWSPPEPQPGLEVQSYHVIVDGQLNTSVKVTERTKALLEGIGLDKNHRVCVRCLSNRGQSKDSQCTMLVGKDVYPTPTELKVGHVTPTSATLSWLPGNSNYQHSVTVNGREVRVVKPGVFRHTLTGLSPGTVHKVTLMAKSISGALNEEKSRKYVENVSASIEFTTPIAGAPDPPLNVQVESGPRQGTLLVSWLPVTLSSSGVSNGATVAGYHVIADDERVKVVPGSTADHVVLSSADLQGPAPSRLWVRTVSGSGVESGNSDQVVLPRALVKELSKGNQASSARTGSEEGHKGADTDEEIEAAFREAQNTNGVDAVLADHFSDTSSSELSDIPEVEEDLIGSTDSRLNEVGRQPSNRAPDSSQITTSVSPKPAPRKTMGSRGKDSEPSDSGPREFHAQKPVSTEGSNLLATPSRVVPAIEITRDSSTDRGTSQEESTEEGGASSSSPSTRNTPTSANKTRPPPGDPSNQNQPSAFRHVGDQSGRGSQHGEAGRDKTAAPPSSATPPQHPSHHDSPSRRHQGKPSDAADAVPSPHTHQQYHPSHGHAPSGDVRDQDAGGADIGDSDSISGEMNNVGEMEQHPPVDASSIRLFIALFDYDPMTMSPNIDCVDEELPFREGQIIRVLGDKDSDGFYKGELAGRAGLVPCNMVSEVRIDDPELVEQLLQEAQGTGGTQVHSVNSGGSVTPGDAPLTPNGVPPLPRAGPMKRMVAMYDYDPQELSPNVDAELELSFKTGDIVLIYGDMDEDGFYTGEVRGQRGLVPSNFLQPAPVSDEEEGMSDGGPGATTSVARSRSGESLEKALSAMARSDTNPPTKTVSEAASPTRVPGNGSAETLTQEAAPPPGSRPGTGSPGSAEGESEAKATKKKGGFLNKSRNMFKKFTR</sequence>
<dbReference type="PROSITE" id="PS50002">
    <property type="entry name" value="SH3"/>
    <property type="match status" value="3"/>
</dbReference>
<evidence type="ECO:0000313" key="8">
    <source>
        <dbReference type="EMBL" id="GFN76845.1"/>
    </source>
</evidence>
<feature type="domain" description="SH3" evidence="6">
    <location>
        <begin position="1150"/>
        <end position="1217"/>
    </location>
</feature>
<protein>
    <submittedName>
        <fullName evidence="8">Rims-binding protein</fullName>
    </submittedName>
</protein>
<feature type="compositionally biased region" description="Polar residues" evidence="5">
    <location>
        <begin position="1117"/>
        <end position="1130"/>
    </location>
</feature>
<comment type="caution">
    <text evidence="8">The sequence shown here is derived from an EMBL/GenBank/DDBJ whole genome shotgun (WGS) entry which is preliminary data.</text>
</comment>
<dbReference type="InterPro" id="IPR013783">
    <property type="entry name" value="Ig-like_fold"/>
</dbReference>
<dbReference type="PROSITE" id="PS50853">
    <property type="entry name" value="FN3"/>
    <property type="match status" value="2"/>
</dbReference>
<feature type="region of interest" description="Disordered" evidence="5">
    <location>
        <begin position="137"/>
        <end position="157"/>
    </location>
</feature>
<gene>
    <name evidence="8" type="ORF">PoB_000335100</name>
</gene>
<dbReference type="GO" id="GO:0007274">
    <property type="term" value="P:neuromuscular synaptic transmission"/>
    <property type="evidence" value="ECO:0007669"/>
    <property type="project" value="TreeGrafter"/>
</dbReference>
<comment type="similarity">
    <text evidence="1">Belongs to the RIMBP family.</text>
</comment>
<dbReference type="PRINTS" id="PR00452">
    <property type="entry name" value="SH3DOMAIN"/>
</dbReference>
<dbReference type="CDD" id="cd00063">
    <property type="entry name" value="FN3"/>
    <property type="match status" value="2"/>
</dbReference>
<feature type="compositionally biased region" description="Polar residues" evidence="5">
    <location>
        <begin position="723"/>
        <end position="732"/>
    </location>
</feature>
<accession>A0AAV3Y171</accession>
<keyword evidence="2 4" id="KW-0728">SH3 domain</keyword>
<keyword evidence="9" id="KW-1185">Reference proteome</keyword>
<dbReference type="SMART" id="SM00060">
    <property type="entry name" value="FN3"/>
    <property type="match status" value="2"/>
</dbReference>
<feature type="compositionally biased region" description="Polar residues" evidence="5">
    <location>
        <begin position="1254"/>
        <end position="1267"/>
    </location>
</feature>
<evidence type="ECO:0000313" key="9">
    <source>
        <dbReference type="Proteomes" id="UP000735302"/>
    </source>
</evidence>
<feature type="region of interest" description="Disordered" evidence="5">
    <location>
        <begin position="722"/>
        <end position="741"/>
    </location>
</feature>
<feature type="region of interest" description="Disordered" evidence="5">
    <location>
        <begin position="792"/>
        <end position="1028"/>
    </location>
</feature>
<dbReference type="CDD" id="cd12013">
    <property type="entry name" value="SH3_RIM-BP_3"/>
    <property type="match status" value="1"/>
</dbReference>
<feature type="compositionally biased region" description="Low complexity" evidence="5">
    <location>
        <begin position="876"/>
        <end position="904"/>
    </location>
</feature>
<dbReference type="FunFam" id="2.30.30.40:FF:000023">
    <property type="entry name" value="RIMS-binding protein 2 isoform F"/>
    <property type="match status" value="1"/>
</dbReference>
<evidence type="ECO:0000256" key="1">
    <source>
        <dbReference type="ARBA" id="ARBA00010749"/>
    </source>
</evidence>
<dbReference type="FunFam" id="2.30.30.40:FF:000006">
    <property type="entry name" value="RIMS-binding protein 2 isoform X1"/>
    <property type="match status" value="1"/>
</dbReference>
<dbReference type="InterPro" id="IPR001452">
    <property type="entry name" value="SH3_domain"/>
</dbReference>
<name>A0AAV3Y171_9GAST</name>
<dbReference type="Proteomes" id="UP000735302">
    <property type="component" value="Unassembled WGS sequence"/>
</dbReference>
<dbReference type="CDD" id="cd12012">
    <property type="entry name" value="SH3_RIM-BP_2"/>
    <property type="match status" value="1"/>
</dbReference>
<dbReference type="FunFam" id="2.30.30.40:FF:000016">
    <property type="entry name" value="RIMS-binding protein 2 isoform X2"/>
    <property type="match status" value="1"/>
</dbReference>
<feature type="domain" description="SH3" evidence="6">
    <location>
        <begin position="253"/>
        <end position="321"/>
    </location>
</feature>
<evidence type="ECO:0000256" key="2">
    <source>
        <dbReference type="ARBA" id="ARBA00022443"/>
    </source>
</evidence>
<dbReference type="PANTHER" id="PTHR14234:SF19">
    <property type="entry name" value="RIM-BINDING PROTEIN, ISOFORM F"/>
    <property type="match status" value="1"/>
</dbReference>
<dbReference type="Gene3D" id="2.30.30.40">
    <property type="entry name" value="SH3 Domains"/>
    <property type="match status" value="3"/>
</dbReference>
<dbReference type="GO" id="GO:0045202">
    <property type="term" value="C:synapse"/>
    <property type="evidence" value="ECO:0007669"/>
    <property type="project" value="GOC"/>
</dbReference>
<evidence type="ECO:0000256" key="4">
    <source>
        <dbReference type="PROSITE-ProRule" id="PRU00192"/>
    </source>
</evidence>
<feature type="compositionally biased region" description="Polar residues" evidence="5">
    <location>
        <begin position="800"/>
        <end position="816"/>
    </location>
</feature>
<feature type="compositionally biased region" description="Low complexity" evidence="5">
    <location>
        <begin position="1292"/>
        <end position="1301"/>
    </location>
</feature>
<evidence type="ECO:0000256" key="5">
    <source>
        <dbReference type="SAM" id="MobiDB-lite"/>
    </source>
</evidence>
<feature type="domain" description="Fibronectin type-III" evidence="7">
    <location>
        <begin position="523"/>
        <end position="615"/>
    </location>
</feature>
<feature type="region of interest" description="Disordered" evidence="5">
    <location>
        <begin position="1117"/>
        <end position="1141"/>
    </location>
</feature>
<evidence type="ECO:0000259" key="7">
    <source>
        <dbReference type="PROSITE" id="PS50853"/>
    </source>
</evidence>